<keyword evidence="2" id="KW-0472">Membrane</keyword>
<evidence type="ECO:0008006" key="5">
    <source>
        <dbReference type="Google" id="ProtNLM"/>
    </source>
</evidence>
<sequence length="83" mass="9438">MSAWDRKEDEVRRMMEGPHPLLPPDLADRAAGRGRRILRRHRAVRTVGWVLLFAAILAFSVWAAIVEPWTAPPTNTTPPLEGW</sequence>
<protein>
    <recommendedName>
        <fullName evidence="5">ABC transporter permease</fullName>
    </recommendedName>
</protein>
<feature type="compositionally biased region" description="Basic and acidic residues" evidence="1">
    <location>
        <begin position="1"/>
        <end position="16"/>
    </location>
</feature>
<proteinExistence type="predicted"/>
<keyword evidence="4" id="KW-1185">Reference proteome</keyword>
<keyword evidence="2" id="KW-0812">Transmembrane</keyword>
<feature type="region of interest" description="Disordered" evidence="1">
    <location>
        <begin position="1"/>
        <end position="26"/>
    </location>
</feature>
<keyword evidence="2" id="KW-1133">Transmembrane helix</keyword>
<comment type="caution">
    <text evidence="3">The sequence shown here is derived from an EMBL/GenBank/DDBJ whole genome shotgun (WGS) entry which is preliminary data.</text>
</comment>
<accession>A0ABS1NGN9</accession>
<organism evidence="3 4">
    <name type="scientific">Streptomyces coffeae</name>
    <dbReference type="NCBI Taxonomy" id="621382"/>
    <lineage>
        <taxon>Bacteria</taxon>
        <taxon>Bacillati</taxon>
        <taxon>Actinomycetota</taxon>
        <taxon>Actinomycetes</taxon>
        <taxon>Kitasatosporales</taxon>
        <taxon>Streptomycetaceae</taxon>
        <taxon>Streptomyces</taxon>
    </lineage>
</organism>
<gene>
    <name evidence="3" type="ORF">JK363_20845</name>
</gene>
<reference evidence="3 4" key="1">
    <citation type="submission" date="2021-01" db="EMBL/GenBank/DDBJ databases">
        <title>WGS of actinomycetes isolated from Thailand.</title>
        <authorList>
            <person name="Thawai C."/>
        </authorList>
    </citation>
    <scope>NUCLEOTIDE SEQUENCE [LARGE SCALE GENOMIC DNA]</scope>
    <source>
        <strain evidence="3 4">CA1R205</strain>
    </source>
</reference>
<feature type="transmembrane region" description="Helical" evidence="2">
    <location>
        <begin position="43"/>
        <end position="65"/>
    </location>
</feature>
<evidence type="ECO:0000313" key="3">
    <source>
        <dbReference type="EMBL" id="MBL1099070.1"/>
    </source>
</evidence>
<dbReference type="Proteomes" id="UP000634229">
    <property type="component" value="Unassembled WGS sequence"/>
</dbReference>
<evidence type="ECO:0000256" key="1">
    <source>
        <dbReference type="SAM" id="MobiDB-lite"/>
    </source>
</evidence>
<evidence type="ECO:0000256" key="2">
    <source>
        <dbReference type="SAM" id="Phobius"/>
    </source>
</evidence>
<dbReference type="RefSeq" id="WP_201876477.1">
    <property type="nucleotide sequence ID" value="NZ_JAERRF010000011.1"/>
</dbReference>
<name>A0ABS1NGN9_9ACTN</name>
<evidence type="ECO:0000313" key="4">
    <source>
        <dbReference type="Proteomes" id="UP000634229"/>
    </source>
</evidence>
<dbReference type="EMBL" id="JAERRF010000011">
    <property type="protein sequence ID" value="MBL1099070.1"/>
    <property type="molecule type" value="Genomic_DNA"/>
</dbReference>